<reference evidence="1" key="1">
    <citation type="submission" date="2020-11" db="EMBL/GenBank/DDBJ databases">
        <authorList>
            <person name="Tran Van P."/>
        </authorList>
    </citation>
    <scope>NUCLEOTIDE SEQUENCE</scope>
</reference>
<protein>
    <submittedName>
        <fullName evidence="1">Uncharacterized protein</fullName>
    </submittedName>
</protein>
<dbReference type="EMBL" id="OC004608">
    <property type="protein sequence ID" value="CAD7264656.1"/>
    <property type="molecule type" value="Genomic_DNA"/>
</dbReference>
<name>A0A7R9B1K8_TIMSH</name>
<sequence>MGQCEISVLRWFGHVERLNMDRVTKQIDESSGWIKRKRKAILSNVNIARSVGYDWLAGVAPHLSEDVIGWWRIRLCKLTELLSSYKTPTIVLHHVTSSFFQFSNELIRPDSSVTWSNALLSCWTKLPKTGRSGLNSGDSSKMQFGREVSLMVAAMLVAMATTTPVETTQDLVDSHMRNLQQNRRIVQMLRDLLVQLDGDMETVQSTRRKIYSLKGEPSTRDVVWKEKYRYCTHLKYRKKSIDIRKERVTLTLVYLMGAITKTLLVLSMRPSTGDRSTPQEREGAGVLSQRGYAAIDVNMNSKRCANVWDDSCINGEANGAGKDDNHFNSDNTPGKRCANVWDDSCINGVANGAGKDDQLFNSDNTPGKRCANVWDDSCINGVANGAWKGRPTLQLCLTNFNQNLRAPFRLDQL</sequence>
<organism evidence="1">
    <name type="scientific">Timema shepardi</name>
    <name type="common">Walking stick</name>
    <dbReference type="NCBI Taxonomy" id="629360"/>
    <lineage>
        <taxon>Eukaryota</taxon>
        <taxon>Metazoa</taxon>
        <taxon>Ecdysozoa</taxon>
        <taxon>Arthropoda</taxon>
        <taxon>Hexapoda</taxon>
        <taxon>Insecta</taxon>
        <taxon>Pterygota</taxon>
        <taxon>Neoptera</taxon>
        <taxon>Polyneoptera</taxon>
        <taxon>Phasmatodea</taxon>
        <taxon>Timematodea</taxon>
        <taxon>Timematoidea</taxon>
        <taxon>Timematidae</taxon>
        <taxon>Timema</taxon>
    </lineage>
</organism>
<proteinExistence type="predicted"/>
<dbReference type="AlphaFoldDB" id="A0A7R9B1K8"/>
<gene>
    <name evidence="1" type="ORF">TSIB3V08_LOCUS8706</name>
</gene>
<accession>A0A7R9B1K8</accession>
<evidence type="ECO:0000313" key="1">
    <source>
        <dbReference type="EMBL" id="CAD7264656.1"/>
    </source>
</evidence>